<dbReference type="InterPro" id="IPR036889">
    <property type="entry name" value="mOase_MmoB_DmpM_sf"/>
</dbReference>
<dbReference type="Gene3D" id="3.90.56.10">
    <property type="entry name" value="Monooxygenase component MmoB/DmpM"/>
    <property type="match status" value="1"/>
</dbReference>
<evidence type="ECO:0000256" key="1">
    <source>
        <dbReference type="ARBA" id="ARBA00006313"/>
    </source>
</evidence>
<protein>
    <submittedName>
        <fullName evidence="2">Monooxygenase</fullName>
    </submittedName>
</protein>
<reference evidence="2 3" key="1">
    <citation type="submission" date="2020-02" db="EMBL/GenBank/DDBJ databases">
        <title>Ideonella bacterium strain TBM-1.</title>
        <authorList>
            <person name="Chen W.-M."/>
        </authorList>
    </citation>
    <scope>NUCLEOTIDE SEQUENCE [LARGE SCALE GENOMIC DNA]</scope>
    <source>
        <strain evidence="2 3">TBM-1</strain>
    </source>
</reference>
<evidence type="ECO:0000313" key="3">
    <source>
        <dbReference type="Proteomes" id="UP000484255"/>
    </source>
</evidence>
<dbReference type="Pfam" id="PF02406">
    <property type="entry name" value="MmoB_DmpM"/>
    <property type="match status" value="1"/>
</dbReference>
<dbReference type="InterPro" id="IPR003454">
    <property type="entry name" value="MOase_MmoB_DmpM"/>
</dbReference>
<keyword evidence="3" id="KW-1185">Reference proteome</keyword>
<gene>
    <name evidence="2" type="ORF">G3A44_21440</name>
</gene>
<dbReference type="EMBL" id="JAAGOH010000046">
    <property type="protein sequence ID" value="NDY93757.1"/>
    <property type="molecule type" value="Genomic_DNA"/>
</dbReference>
<keyword evidence="2" id="KW-0503">Monooxygenase</keyword>
<dbReference type="AlphaFoldDB" id="A0A7C9PJQ9"/>
<evidence type="ECO:0000313" key="2">
    <source>
        <dbReference type="EMBL" id="NDY93757.1"/>
    </source>
</evidence>
<accession>A0A7C9PJQ9</accession>
<keyword evidence="2" id="KW-0560">Oxidoreductase</keyword>
<name>A0A7C9PJQ9_9BURK</name>
<sequence>MPRQPVFIALQANHDTIPIVEAIQADNPSAEVLEYPGMVKINAPGVLVIRRASIEERVGRDFDLREMQLNLISLAGEVDETEEAFTLEWKTA</sequence>
<organism evidence="2 3">
    <name type="scientific">Ideonella livida</name>
    <dbReference type="NCBI Taxonomy" id="2707176"/>
    <lineage>
        <taxon>Bacteria</taxon>
        <taxon>Pseudomonadati</taxon>
        <taxon>Pseudomonadota</taxon>
        <taxon>Betaproteobacteria</taxon>
        <taxon>Burkholderiales</taxon>
        <taxon>Sphaerotilaceae</taxon>
        <taxon>Ideonella</taxon>
    </lineage>
</organism>
<comment type="similarity">
    <text evidence="1">Belongs to the TmoD/XamoD family.</text>
</comment>
<comment type="caution">
    <text evidence="2">The sequence shown here is derived from an EMBL/GenBank/DDBJ whole genome shotgun (WGS) entry which is preliminary data.</text>
</comment>
<dbReference type="GO" id="GO:0004497">
    <property type="term" value="F:monooxygenase activity"/>
    <property type="evidence" value="ECO:0007669"/>
    <property type="project" value="UniProtKB-KW"/>
</dbReference>
<proteinExistence type="inferred from homology"/>
<dbReference type="SUPFAM" id="SSF56029">
    <property type="entry name" value="Monooxygenase (hydroxylase) regulatory protein"/>
    <property type="match status" value="1"/>
</dbReference>
<dbReference type="Proteomes" id="UP000484255">
    <property type="component" value="Unassembled WGS sequence"/>
</dbReference>